<comment type="caution">
    <text evidence="1">The sequence shown here is derived from an EMBL/GenBank/DDBJ whole genome shotgun (WGS) entry which is preliminary data.</text>
</comment>
<evidence type="ECO:0000313" key="2">
    <source>
        <dbReference type="Proteomes" id="UP001281410"/>
    </source>
</evidence>
<proteinExistence type="predicted"/>
<gene>
    <name evidence="1" type="ORF">Dsin_019264</name>
</gene>
<evidence type="ECO:0000313" key="1">
    <source>
        <dbReference type="EMBL" id="KAK3205218.1"/>
    </source>
</evidence>
<keyword evidence="2" id="KW-1185">Reference proteome</keyword>
<dbReference type="PANTHER" id="PTHR34427:SF5">
    <property type="entry name" value="DUF4283 DOMAIN-CONTAINING PROTEIN"/>
    <property type="match status" value="1"/>
</dbReference>
<dbReference type="PANTHER" id="PTHR34427">
    <property type="entry name" value="DUF4283 DOMAIN PROTEIN"/>
    <property type="match status" value="1"/>
</dbReference>
<reference evidence="1" key="1">
    <citation type="journal article" date="2023" name="Plant J.">
        <title>Genome sequences and population genomics provide insights into the demographic history, inbreeding, and mutation load of two 'living fossil' tree species of Dipteronia.</title>
        <authorList>
            <person name="Feng Y."/>
            <person name="Comes H.P."/>
            <person name="Chen J."/>
            <person name="Zhu S."/>
            <person name="Lu R."/>
            <person name="Zhang X."/>
            <person name="Li P."/>
            <person name="Qiu J."/>
            <person name="Olsen K.M."/>
            <person name="Qiu Y."/>
        </authorList>
    </citation>
    <scope>NUCLEOTIDE SEQUENCE</scope>
    <source>
        <strain evidence="1">NBL</strain>
    </source>
</reference>
<sequence>MEQSRVGRFYGQQSYAEAVKGSAYGGFDEKGNNEEKCKEVKLSLNWNVQLKDSFWLQKCSFGILKSFSNVSALNAKLESKGWYFSSLYYGDKCILWSFELEQVKEDFIKSYFLWDDIFLSMMRWLDAIVPKSRPVWLNFLGTPLNCWNEAFFKKICWLVREPLMIDEEMSNRVRLDRGRILVLFSKDKQCLFNIKVNGGIQSFTCVVPNMERNWMIVRKMAGDLSSLPFSQDESDRMGVNGHVSEKERREVGGIGDLRKHKTGKKGKSKWVRISKVKPSLSPSVSGKLILEKAITGVARWKVMKKSGPARTRAIVSC</sequence>
<name>A0AAE0A892_9ROSI</name>
<protein>
    <recommendedName>
        <fullName evidence="3">DUF4283 domain-containing protein</fullName>
    </recommendedName>
</protein>
<organism evidence="1 2">
    <name type="scientific">Dipteronia sinensis</name>
    <dbReference type="NCBI Taxonomy" id="43782"/>
    <lineage>
        <taxon>Eukaryota</taxon>
        <taxon>Viridiplantae</taxon>
        <taxon>Streptophyta</taxon>
        <taxon>Embryophyta</taxon>
        <taxon>Tracheophyta</taxon>
        <taxon>Spermatophyta</taxon>
        <taxon>Magnoliopsida</taxon>
        <taxon>eudicotyledons</taxon>
        <taxon>Gunneridae</taxon>
        <taxon>Pentapetalae</taxon>
        <taxon>rosids</taxon>
        <taxon>malvids</taxon>
        <taxon>Sapindales</taxon>
        <taxon>Sapindaceae</taxon>
        <taxon>Hippocastanoideae</taxon>
        <taxon>Acereae</taxon>
        <taxon>Dipteronia</taxon>
    </lineage>
</organism>
<dbReference type="EMBL" id="JANJYJ010000006">
    <property type="protein sequence ID" value="KAK3205218.1"/>
    <property type="molecule type" value="Genomic_DNA"/>
</dbReference>
<dbReference type="Proteomes" id="UP001281410">
    <property type="component" value="Unassembled WGS sequence"/>
</dbReference>
<dbReference type="AlphaFoldDB" id="A0AAE0A892"/>
<accession>A0AAE0A892</accession>
<evidence type="ECO:0008006" key="3">
    <source>
        <dbReference type="Google" id="ProtNLM"/>
    </source>
</evidence>